<dbReference type="SUPFAM" id="SSF55271">
    <property type="entry name" value="DNA repair protein MutS, domain I"/>
    <property type="match status" value="1"/>
</dbReference>
<feature type="binding site" evidence="9">
    <location>
        <begin position="661"/>
        <end position="668"/>
    </location>
    <ligand>
        <name>ATP</name>
        <dbReference type="ChEBI" id="CHEBI:30616"/>
    </ligand>
</feature>
<dbReference type="PIRSF" id="PIRSF037677">
    <property type="entry name" value="DNA_mis_repair_Msh6"/>
    <property type="match status" value="1"/>
</dbReference>
<dbReference type="Pfam" id="PF00488">
    <property type="entry name" value="MutS_V"/>
    <property type="match status" value="1"/>
</dbReference>
<reference evidence="13 14" key="1">
    <citation type="submission" date="2021-02" db="EMBL/GenBank/DDBJ databases">
        <title>De Novo genome assembly of isolated myxobacteria.</title>
        <authorList>
            <person name="Stevens D.C."/>
        </authorList>
    </citation>
    <scope>NUCLEOTIDE SEQUENCE [LARGE SCALE GENOMIC DNA]</scope>
    <source>
        <strain evidence="13 14">SCHIC003</strain>
    </source>
</reference>
<evidence type="ECO:0000256" key="11">
    <source>
        <dbReference type="SAM" id="MobiDB-lite"/>
    </source>
</evidence>
<dbReference type="InterPro" id="IPR007695">
    <property type="entry name" value="DNA_mismatch_repair_MutS-lik_N"/>
</dbReference>
<dbReference type="Gene3D" id="3.30.420.110">
    <property type="entry name" value="MutS, connector domain"/>
    <property type="match status" value="1"/>
</dbReference>
<sequence>MAVTQQTKAAKAAGVELPVDPTPDVGSEGEKASDGAGAREIASLTPMMRQYLEVKASHPDTVLFFRLGDFYEMFFEDAVKASEILQITLTARAKGADKIPMCGIPYHSSRRYIARLIGEGLKVAICEQVEEAGSGPGIVRREVTRVITPGMVLDEEVLEPRDSNFLAAVCWSERGWGGALLEASTGEFLAMEAANAAELAESLSRVEPREILVAAGQRNAPEVAQLCARLPRVPSIAESEAASFDPTRAAVFLRSHFAVQSLSAFGLDDAPMATGAAGAALRYLKDTQKTPAAHIDRLSRQERSGSLLMDESSRANLEVLRSQRDGGRKGSLLGVLDRTVTSMGARKIARWLASPLGSLPEIHARLDAVEELSARSVWREELSGILKEVADLERLTGRLSLGAGNARDLRALGVSLSQLPRLGAALARCQTSLLKSLAGPLTALPELAELLSRAVVDEPPVTLKEGGLIRQGYHAELDRLVELSTSGKDVLLKIELRERERTGIGSLKIRYNKVFGYYLEVTKSNLHLVPADYIRKQTTVGAERFVTQELKEHEEQVLTAEERRCALEIQLFEELRAKVAAAAPRIRSAAEAVAAADALLSFARCASEFGYTRPEVDDSEVLNITAGRHPVVERMLGAGESFVPNDVRMDPQDAQLLVITGPNMAGKSTVMRQVALTALMAQAGSFVPAKSARIGLCDRIFTRVGAADNLARGQSTFMVEMTETSHILHHATRKSLIILDEIGRGTSTFDGLSIAWAVAEHLHDHVSARTLFATHYHELVDLARERTRVKNLCIAVKEQAGKVIFLRKLIPGGASRSYGIEVAKLAGLPSEVVDRARELLQNLESGELDDAGRPRVAVRQAPKRASAPGQLGLFGMEPAPVAPAAPALPASHLKALETLKSAAINNLTPLDALNLLARLQRELDGSIG</sequence>
<evidence type="ECO:0000259" key="12">
    <source>
        <dbReference type="PROSITE" id="PS00486"/>
    </source>
</evidence>
<dbReference type="Pfam" id="PF01624">
    <property type="entry name" value="MutS_I"/>
    <property type="match status" value="1"/>
</dbReference>
<evidence type="ECO:0000256" key="7">
    <source>
        <dbReference type="ARBA" id="ARBA00023204"/>
    </source>
</evidence>
<accession>A0ABX7NAC8</accession>
<feature type="region of interest" description="Disordered" evidence="11">
    <location>
        <begin position="1"/>
        <end position="36"/>
    </location>
</feature>
<dbReference type="EMBL" id="CP071091">
    <property type="protein sequence ID" value="QSQ15731.1"/>
    <property type="molecule type" value="Genomic_DNA"/>
</dbReference>
<dbReference type="InterPro" id="IPR036187">
    <property type="entry name" value="DNA_mismatch_repair_MutS_sf"/>
</dbReference>
<evidence type="ECO:0000256" key="9">
    <source>
        <dbReference type="HAMAP-Rule" id="MF_00096"/>
    </source>
</evidence>
<keyword evidence="6 9" id="KW-0238">DNA-binding</keyword>
<keyword evidence="14" id="KW-1185">Reference proteome</keyword>
<dbReference type="NCBIfam" id="TIGR01070">
    <property type="entry name" value="mutS1"/>
    <property type="match status" value="1"/>
</dbReference>
<feature type="compositionally biased region" description="Low complexity" evidence="11">
    <location>
        <begin position="1"/>
        <end position="15"/>
    </location>
</feature>
<dbReference type="InterPro" id="IPR045076">
    <property type="entry name" value="MutS"/>
</dbReference>
<evidence type="ECO:0000256" key="1">
    <source>
        <dbReference type="ARBA" id="ARBA00006271"/>
    </source>
</evidence>
<dbReference type="InterPro" id="IPR007860">
    <property type="entry name" value="DNA_mmatch_repair_MutS_con_dom"/>
</dbReference>
<dbReference type="SMART" id="SM00534">
    <property type="entry name" value="MUTSac"/>
    <property type="match status" value="1"/>
</dbReference>
<evidence type="ECO:0000256" key="2">
    <source>
        <dbReference type="ARBA" id="ARBA00021982"/>
    </source>
</evidence>
<evidence type="ECO:0000256" key="3">
    <source>
        <dbReference type="ARBA" id="ARBA00022741"/>
    </source>
</evidence>
<comment type="function">
    <text evidence="8 9">This protein is involved in the repair of mismatches in DNA. It is possible that it carries out the mismatch recognition step. This protein has a weak ATPase activity.</text>
</comment>
<keyword evidence="5 9" id="KW-0067">ATP-binding</keyword>
<dbReference type="SUPFAM" id="SSF48334">
    <property type="entry name" value="DNA repair protein MutS, domain III"/>
    <property type="match status" value="1"/>
</dbReference>
<organism evidence="13 14">
    <name type="scientific">Myxococcus landrumensis</name>
    <dbReference type="NCBI Taxonomy" id="2813577"/>
    <lineage>
        <taxon>Bacteria</taxon>
        <taxon>Pseudomonadati</taxon>
        <taxon>Myxococcota</taxon>
        <taxon>Myxococcia</taxon>
        <taxon>Myxococcales</taxon>
        <taxon>Cystobacterineae</taxon>
        <taxon>Myxococcaceae</taxon>
        <taxon>Myxococcus</taxon>
    </lineage>
</organism>
<dbReference type="Pfam" id="PF05190">
    <property type="entry name" value="MutS_IV"/>
    <property type="match status" value="1"/>
</dbReference>
<dbReference type="InterPro" id="IPR027417">
    <property type="entry name" value="P-loop_NTPase"/>
</dbReference>
<dbReference type="Gene3D" id="1.10.1420.10">
    <property type="match status" value="2"/>
</dbReference>
<dbReference type="Gene3D" id="3.40.50.300">
    <property type="entry name" value="P-loop containing nucleotide triphosphate hydrolases"/>
    <property type="match status" value="1"/>
</dbReference>
<dbReference type="CDD" id="cd03284">
    <property type="entry name" value="ABC_MutS1"/>
    <property type="match status" value="1"/>
</dbReference>
<evidence type="ECO:0000313" key="14">
    <source>
        <dbReference type="Proteomes" id="UP000663090"/>
    </source>
</evidence>
<evidence type="ECO:0000313" key="13">
    <source>
        <dbReference type="EMBL" id="QSQ15731.1"/>
    </source>
</evidence>
<comment type="similarity">
    <text evidence="1 9 10">Belongs to the DNA mismatch repair MutS family.</text>
</comment>
<dbReference type="InterPro" id="IPR016151">
    <property type="entry name" value="DNA_mismatch_repair_MutS_N"/>
</dbReference>
<dbReference type="InterPro" id="IPR007696">
    <property type="entry name" value="DNA_mismatch_repair_MutS_core"/>
</dbReference>
<dbReference type="InterPro" id="IPR007861">
    <property type="entry name" value="DNA_mismatch_repair_MutS_clamp"/>
</dbReference>
<dbReference type="Pfam" id="PF05188">
    <property type="entry name" value="MutS_II"/>
    <property type="match status" value="1"/>
</dbReference>
<evidence type="ECO:0000256" key="10">
    <source>
        <dbReference type="RuleBase" id="RU003756"/>
    </source>
</evidence>
<dbReference type="InterPro" id="IPR000432">
    <property type="entry name" value="DNA_mismatch_repair_MutS_C"/>
</dbReference>
<dbReference type="Proteomes" id="UP000663090">
    <property type="component" value="Chromosome"/>
</dbReference>
<dbReference type="SUPFAM" id="SSF53150">
    <property type="entry name" value="DNA repair protein MutS, domain II"/>
    <property type="match status" value="1"/>
</dbReference>
<evidence type="ECO:0000256" key="4">
    <source>
        <dbReference type="ARBA" id="ARBA00022763"/>
    </source>
</evidence>
<dbReference type="PANTHER" id="PTHR11361">
    <property type="entry name" value="DNA MISMATCH REPAIR PROTEIN MUTS FAMILY MEMBER"/>
    <property type="match status" value="1"/>
</dbReference>
<dbReference type="InterPro" id="IPR005748">
    <property type="entry name" value="DNA_mismatch_repair_MutS"/>
</dbReference>
<dbReference type="Pfam" id="PF05192">
    <property type="entry name" value="MutS_III"/>
    <property type="match status" value="1"/>
</dbReference>
<dbReference type="InterPro" id="IPR036678">
    <property type="entry name" value="MutS_con_dom_sf"/>
</dbReference>
<dbReference type="RefSeq" id="WP_206717423.1">
    <property type="nucleotide sequence ID" value="NZ_CP071091.1"/>
</dbReference>
<evidence type="ECO:0000256" key="5">
    <source>
        <dbReference type="ARBA" id="ARBA00022840"/>
    </source>
</evidence>
<name>A0ABX7NAC8_9BACT</name>
<protein>
    <recommendedName>
        <fullName evidence="2 9">DNA mismatch repair protein MutS</fullName>
    </recommendedName>
</protein>
<dbReference type="Gene3D" id="3.40.1170.10">
    <property type="entry name" value="DNA repair protein MutS, domain I"/>
    <property type="match status" value="1"/>
</dbReference>
<dbReference type="PANTHER" id="PTHR11361:SF34">
    <property type="entry name" value="DNA MISMATCH REPAIR PROTEIN MSH1, MITOCHONDRIAL"/>
    <property type="match status" value="1"/>
</dbReference>
<dbReference type="SUPFAM" id="SSF52540">
    <property type="entry name" value="P-loop containing nucleoside triphosphate hydrolases"/>
    <property type="match status" value="1"/>
</dbReference>
<dbReference type="HAMAP" id="MF_00096">
    <property type="entry name" value="MutS"/>
    <property type="match status" value="1"/>
</dbReference>
<keyword evidence="7 9" id="KW-0234">DNA repair</keyword>
<feature type="domain" description="DNA mismatch repair proteins mutS family" evidence="12">
    <location>
        <begin position="735"/>
        <end position="751"/>
    </location>
</feature>
<dbReference type="InterPro" id="IPR017261">
    <property type="entry name" value="DNA_mismatch_repair_MutS/MSH"/>
</dbReference>
<evidence type="ECO:0000256" key="8">
    <source>
        <dbReference type="ARBA" id="ARBA00024647"/>
    </source>
</evidence>
<keyword evidence="3 9" id="KW-0547">Nucleotide-binding</keyword>
<evidence type="ECO:0000256" key="6">
    <source>
        <dbReference type="ARBA" id="ARBA00023125"/>
    </source>
</evidence>
<gene>
    <name evidence="9 13" type="primary">mutS</name>
    <name evidence="13" type="ORF">JY572_06605</name>
</gene>
<proteinExistence type="inferred from homology"/>
<keyword evidence="4 9" id="KW-0227">DNA damage</keyword>
<dbReference type="SMART" id="SM00533">
    <property type="entry name" value="MUTSd"/>
    <property type="match status" value="1"/>
</dbReference>
<dbReference type="PROSITE" id="PS00486">
    <property type="entry name" value="DNA_MISMATCH_REPAIR_2"/>
    <property type="match status" value="1"/>
</dbReference>
<dbReference type="NCBIfam" id="NF003810">
    <property type="entry name" value="PRK05399.1"/>
    <property type="match status" value="1"/>
</dbReference>